<dbReference type="GO" id="GO:0009733">
    <property type="term" value="P:response to auxin"/>
    <property type="evidence" value="ECO:0007669"/>
    <property type="project" value="InterPro"/>
</dbReference>
<evidence type="ECO:0000256" key="1">
    <source>
        <dbReference type="ARBA" id="ARBA00006974"/>
    </source>
</evidence>
<dbReference type="Pfam" id="PF02519">
    <property type="entry name" value="Auxin_inducible"/>
    <property type="match status" value="1"/>
</dbReference>
<evidence type="ECO:0000313" key="3">
    <source>
        <dbReference type="Proteomes" id="UP000287651"/>
    </source>
</evidence>
<dbReference type="AlphaFoldDB" id="A0A427AMD9"/>
<dbReference type="EMBL" id="AMZH03001933">
    <property type="protein sequence ID" value="RRT77427.1"/>
    <property type="molecule type" value="Genomic_DNA"/>
</dbReference>
<dbReference type="PANTHER" id="PTHR31374">
    <property type="entry name" value="AUXIN-INDUCED PROTEIN-LIKE-RELATED"/>
    <property type="match status" value="1"/>
</dbReference>
<gene>
    <name evidence="2" type="ORF">B296_00011791</name>
</gene>
<dbReference type="PANTHER" id="PTHR31374:SF7">
    <property type="entry name" value="SAUR-LIKE AUXIN-RESPONSIVE PROTEIN FAMILY"/>
    <property type="match status" value="1"/>
</dbReference>
<proteinExistence type="inferred from homology"/>
<reference evidence="2 3" key="1">
    <citation type="journal article" date="2014" name="Agronomy (Basel)">
        <title>A Draft Genome Sequence for Ensete ventricosum, the Drought-Tolerant Tree Against Hunger.</title>
        <authorList>
            <person name="Harrison J."/>
            <person name="Moore K.A."/>
            <person name="Paszkiewicz K."/>
            <person name="Jones T."/>
            <person name="Grant M."/>
            <person name="Ambacheew D."/>
            <person name="Muzemil S."/>
            <person name="Studholme D.J."/>
        </authorList>
    </citation>
    <scope>NUCLEOTIDE SEQUENCE [LARGE SCALE GENOMIC DNA]</scope>
</reference>
<protein>
    <submittedName>
        <fullName evidence="2">Uncharacterized protein</fullName>
    </submittedName>
</protein>
<comment type="caution">
    <text evidence="2">The sequence shown here is derived from an EMBL/GenBank/DDBJ whole genome shotgun (WGS) entry which is preliminary data.</text>
</comment>
<organism evidence="2 3">
    <name type="scientific">Ensete ventricosum</name>
    <name type="common">Abyssinian banana</name>
    <name type="synonym">Musa ensete</name>
    <dbReference type="NCBI Taxonomy" id="4639"/>
    <lineage>
        <taxon>Eukaryota</taxon>
        <taxon>Viridiplantae</taxon>
        <taxon>Streptophyta</taxon>
        <taxon>Embryophyta</taxon>
        <taxon>Tracheophyta</taxon>
        <taxon>Spermatophyta</taxon>
        <taxon>Magnoliopsida</taxon>
        <taxon>Liliopsida</taxon>
        <taxon>Zingiberales</taxon>
        <taxon>Musaceae</taxon>
        <taxon>Ensete</taxon>
    </lineage>
</organism>
<dbReference type="Proteomes" id="UP000287651">
    <property type="component" value="Unassembled WGS sequence"/>
</dbReference>
<comment type="similarity">
    <text evidence="1">Belongs to the ARG7 family.</text>
</comment>
<sequence>MADKGGKLTGIRQIVRLREILQKWHSAALRPKEGRRKAAGVPPAVDKRLKSAWLLCDSDEECCRSPEAPPDVPKGYCPVYVGPEQRRFVIPTTYLGLPVFRLLLQKAEEEFGFDHKGALTIPCEIETFKYILQCMERHAKGLIDDGICFPSTARW</sequence>
<accession>A0A427AMD9</accession>
<name>A0A427AMD9_ENSVE</name>
<dbReference type="InterPro" id="IPR003676">
    <property type="entry name" value="SAUR_fam"/>
</dbReference>
<evidence type="ECO:0000313" key="2">
    <source>
        <dbReference type="EMBL" id="RRT77427.1"/>
    </source>
</evidence>